<dbReference type="STRING" id="296587.C1FIT0"/>
<feature type="region of interest" description="Disordered" evidence="1">
    <location>
        <begin position="695"/>
        <end position="722"/>
    </location>
</feature>
<feature type="compositionally biased region" description="Basic and acidic residues" evidence="1">
    <location>
        <begin position="262"/>
        <end position="274"/>
    </location>
</feature>
<feature type="compositionally biased region" description="Basic and acidic residues" evidence="1">
    <location>
        <begin position="611"/>
        <end position="623"/>
    </location>
</feature>
<evidence type="ECO:0008006" key="4">
    <source>
        <dbReference type="Google" id="ProtNLM"/>
    </source>
</evidence>
<evidence type="ECO:0000313" key="2">
    <source>
        <dbReference type="EMBL" id="ACO70229.1"/>
    </source>
</evidence>
<protein>
    <recommendedName>
        <fullName evidence="4">WAPL domain-containing protein</fullName>
    </recommendedName>
</protein>
<feature type="compositionally biased region" description="Acidic residues" evidence="1">
    <location>
        <begin position="698"/>
        <end position="720"/>
    </location>
</feature>
<feature type="region of interest" description="Disordered" evidence="1">
    <location>
        <begin position="601"/>
        <end position="655"/>
    </location>
</feature>
<feature type="compositionally biased region" description="Acidic residues" evidence="1">
    <location>
        <begin position="189"/>
        <end position="226"/>
    </location>
</feature>
<feature type="compositionally biased region" description="Basic and acidic residues" evidence="1">
    <location>
        <begin position="347"/>
        <end position="358"/>
    </location>
</feature>
<dbReference type="InterPro" id="IPR011989">
    <property type="entry name" value="ARM-like"/>
</dbReference>
<keyword evidence="3" id="KW-1185">Reference proteome</keyword>
<proteinExistence type="predicted"/>
<accession>C1FIT0</accession>
<feature type="compositionally biased region" description="Polar residues" evidence="1">
    <location>
        <begin position="30"/>
        <end position="41"/>
    </location>
</feature>
<dbReference type="eggNOG" id="KOG2152">
    <property type="taxonomic scope" value="Eukaryota"/>
</dbReference>
<feature type="compositionally biased region" description="Acidic residues" evidence="1">
    <location>
        <begin position="624"/>
        <end position="651"/>
    </location>
</feature>
<dbReference type="EMBL" id="CP001577">
    <property type="protein sequence ID" value="ACO70229.1"/>
    <property type="molecule type" value="Genomic_DNA"/>
</dbReference>
<dbReference type="InParanoid" id="C1FIT0"/>
<feature type="compositionally biased region" description="Basic and acidic residues" evidence="1">
    <location>
        <begin position="150"/>
        <end position="170"/>
    </location>
</feature>
<dbReference type="InterPro" id="IPR039874">
    <property type="entry name" value="WAPL"/>
</dbReference>
<organism evidence="2 3">
    <name type="scientific">Micromonas commoda (strain RCC299 / NOUM17 / CCMP2709)</name>
    <name type="common">Picoplanktonic green alga</name>
    <dbReference type="NCBI Taxonomy" id="296587"/>
    <lineage>
        <taxon>Eukaryota</taxon>
        <taxon>Viridiplantae</taxon>
        <taxon>Chlorophyta</taxon>
        <taxon>Mamiellophyceae</taxon>
        <taxon>Mamiellales</taxon>
        <taxon>Mamiellaceae</taxon>
        <taxon>Micromonas</taxon>
    </lineage>
</organism>
<dbReference type="Gene3D" id="1.25.10.10">
    <property type="entry name" value="Leucine-rich Repeat Variant"/>
    <property type="match status" value="2"/>
</dbReference>
<evidence type="ECO:0000313" key="3">
    <source>
        <dbReference type="Proteomes" id="UP000002009"/>
    </source>
</evidence>
<feature type="compositionally biased region" description="Low complexity" evidence="1">
    <location>
        <begin position="803"/>
        <end position="815"/>
    </location>
</feature>
<feature type="region of interest" description="Disordered" evidence="1">
    <location>
        <begin position="862"/>
        <end position="915"/>
    </location>
</feature>
<dbReference type="PANTHER" id="PTHR22100">
    <property type="entry name" value="WINGS APART-LIKE PROTEIN HOMOLOG"/>
    <property type="match status" value="1"/>
</dbReference>
<feature type="region of interest" description="Disordered" evidence="1">
    <location>
        <begin position="768"/>
        <end position="845"/>
    </location>
</feature>
<dbReference type="PANTHER" id="PTHR22100:SF13">
    <property type="entry name" value="WINGS APART-LIKE PROTEIN HOMOLOG"/>
    <property type="match status" value="1"/>
</dbReference>
<reference evidence="2 3" key="1">
    <citation type="journal article" date="2009" name="Science">
        <title>Green evolution and dynamic adaptations revealed by genomes of the marine picoeukaryotes Micromonas.</title>
        <authorList>
            <person name="Worden A.Z."/>
            <person name="Lee J.H."/>
            <person name="Mock T."/>
            <person name="Rouze P."/>
            <person name="Simmons M.P."/>
            <person name="Aerts A.L."/>
            <person name="Allen A.E."/>
            <person name="Cuvelier M.L."/>
            <person name="Derelle E."/>
            <person name="Everett M.V."/>
            <person name="Foulon E."/>
            <person name="Grimwood J."/>
            <person name="Gundlach H."/>
            <person name="Henrissat B."/>
            <person name="Napoli C."/>
            <person name="McDonald S.M."/>
            <person name="Parker M.S."/>
            <person name="Rombauts S."/>
            <person name="Salamov A."/>
            <person name="Von Dassow P."/>
            <person name="Badger J.H."/>
            <person name="Coutinho P.M."/>
            <person name="Demir E."/>
            <person name="Dubchak I."/>
            <person name="Gentemann C."/>
            <person name="Eikrem W."/>
            <person name="Gready J.E."/>
            <person name="John U."/>
            <person name="Lanier W."/>
            <person name="Lindquist E.A."/>
            <person name="Lucas S."/>
            <person name="Mayer K.F."/>
            <person name="Moreau H."/>
            <person name="Not F."/>
            <person name="Otillar R."/>
            <person name="Panaud O."/>
            <person name="Pangilinan J."/>
            <person name="Paulsen I."/>
            <person name="Piegu B."/>
            <person name="Poliakov A."/>
            <person name="Robbens S."/>
            <person name="Schmutz J."/>
            <person name="Toulza E."/>
            <person name="Wyss T."/>
            <person name="Zelensky A."/>
            <person name="Zhou K."/>
            <person name="Armbrust E.V."/>
            <person name="Bhattacharya D."/>
            <person name="Goodenough U.W."/>
            <person name="Van de Peer Y."/>
            <person name="Grigoriev I.V."/>
        </authorList>
    </citation>
    <scope>NUCLEOTIDE SEQUENCE [LARGE SCALE GENOMIC DNA]</scope>
    <source>
        <strain evidence="3">RCC299 / NOUM17</strain>
    </source>
</reference>
<feature type="compositionally biased region" description="Basic and acidic residues" evidence="1">
    <location>
        <begin position="506"/>
        <end position="519"/>
    </location>
</feature>
<feature type="region of interest" description="Disordered" evidence="1">
    <location>
        <begin position="502"/>
        <end position="534"/>
    </location>
</feature>
<name>C1FIT0_MICCC</name>
<sequence length="1316" mass="136518">MGFLSKIYERRGAAKLRQARVEQFAASKAAGTSSPAGTTPAQRAPGGSGGAIGSPEWASTGAFSSRGKTLGGSGGSAAKPGPDPYEFDLEDEPVAAANAGVVPSPALAQRLFELQRRESSSPGGGGLPLPPDRLDPTRGSGSPGDADGTNDDRADETTAPKVSRRDEKKRVPSRPAPGKRRRVTFAEVDAYDLPEDESDGDGDGDGEEDSDNESVEIPYSDEEDEVVVGVGGGGDVASSPPRAMIPPDAPLATTPPPPERGPGGEDAGRTKAGEDDGGEPGGGTPVWAKRSLRMTTADTPSPGAKGPAGILKSGPGTVGHGTRGDVPTEMSLSPASSPIVVPSGTSRDVRMNPRDPHTEYAAPSNGVNLPESGDDLADLDEAQYALSGLTRNAPAVGKLTSASTLVRLASDPRSRRVLSAQGLAPRLTLAALQLGREARATHRRGAIDRAAGAVPSRLAKLASASLLYLANLDVRACDAAAAFASDDAALVLATVLEVTPEEEAEERVKAEEASRRERTNGGTNGEATRRDDAKHALSRGGFAALLTRGSDDRCERDISRALTRGLKFLPHEKVDACTLGLLATHRQLVVAEKLAAEAAARATVRQHRRDHRQDKTTTRAMHPEDEDDADVDASQREEDEEEEAMQDEDDEKTVRGWGTLKERLAASGAMLNVARLADDAAREIHRLGAAVFSRGPDEAADEDDESIEADGGVDVESEEEDSKRAAAASRAFARLFRCLRVIESATFGSSSCAEAVLDGDLSPAPPSVPGSVALVPMRKNPGMLSPAPKSARKSRGNEDADIADVVGDVRVGGIDMSPPASPRPDDGGDKRKRAPNDPAADDEDEEALLKKFKTAEALLLTPSPGAKRVRGGSAMETQPRGSAVEAPIDADDDAMGSPDPVRKTSGTCGKPEQAQTPTFNFRAVAAAVESSIAWLDDGSSDVIAADGRGVGDKLRWTVMHSLLAALPTIAVAAASACHATEAGASICGVTVRRRGGLGVDPRLASGTLRHALHVLTNLTNENPRGCAVLRTAPGALETAAALVPWCAALEGLIPNAGPSESARVAAAARSGATAAAGKKTLGKTALSARGEDAANANAASVDMLNAAMCVLVNASEVDPEVCGALRVLEADAGALEERRVLRNVRLKGGTFGGRKARDDGQPVRPLGLVELLAGIFVRSGGAGPVTDTPAGTVKAGDTAGDIMNKVDGANQQRVKSSEEHAVDGEVTADMLATETDDEREGDGLITQAYSALLTAFLVEGQPALRADVVYVLPEGGLNALASVLERFKTFHENLESISEASHASLTRIIRWLKGGS</sequence>
<feature type="compositionally biased region" description="Pro residues" evidence="1">
    <location>
        <begin position="243"/>
        <end position="260"/>
    </location>
</feature>
<dbReference type="OrthoDB" id="78088at2759"/>
<dbReference type="GeneID" id="8248101"/>
<evidence type="ECO:0000256" key="1">
    <source>
        <dbReference type="SAM" id="MobiDB-lite"/>
    </source>
</evidence>
<dbReference type="Proteomes" id="UP000002009">
    <property type="component" value="Chromosome 12"/>
</dbReference>
<feature type="region of interest" description="Disordered" evidence="1">
    <location>
        <begin position="24"/>
        <end position="374"/>
    </location>
</feature>
<gene>
    <name evidence="2" type="ORF">MICPUN_103551</name>
</gene>
<dbReference type="RefSeq" id="XP_002508971.1">
    <property type="nucleotide sequence ID" value="XM_002508925.1"/>
</dbReference>
<dbReference type="KEGG" id="mis:MICPUN_103551"/>